<dbReference type="RefSeq" id="XP_066627928.1">
    <property type="nucleotide sequence ID" value="XM_066781645.1"/>
</dbReference>
<dbReference type="InterPro" id="IPR001810">
    <property type="entry name" value="F-box_dom"/>
</dbReference>
<evidence type="ECO:0000313" key="4">
    <source>
        <dbReference type="Proteomes" id="UP001430584"/>
    </source>
</evidence>
<evidence type="ECO:0000313" key="3">
    <source>
        <dbReference type="EMBL" id="KAL0253284.1"/>
    </source>
</evidence>
<gene>
    <name evidence="3" type="ORF">SLS55_010256</name>
</gene>
<name>A0ABR3C162_9PEZI</name>
<feature type="domain" description="F-box" evidence="2">
    <location>
        <begin position="1"/>
        <end position="50"/>
    </location>
</feature>
<reference evidence="3 4" key="1">
    <citation type="submission" date="2024-02" db="EMBL/GenBank/DDBJ databases">
        <title>De novo assembly and annotation of 12 fungi associated with fruit tree decline syndrome in Ontario, Canada.</title>
        <authorList>
            <person name="Sulman M."/>
            <person name="Ellouze W."/>
            <person name="Ilyukhin E."/>
        </authorList>
    </citation>
    <scope>NUCLEOTIDE SEQUENCE [LARGE SCALE GENOMIC DNA]</scope>
    <source>
        <strain evidence="3 4">FDS-637</strain>
    </source>
</reference>
<feature type="compositionally biased region" description="Low complexity" evidence="1">
    <location>
        <begin position="279"/>
        <end position="296"/>
    </location>
</feature>
<evidence type="ECO:0000256" key="1">
    <source>
        <dbReference type="SAM" id="MobiDB-lite"/>
    </source>
</evidence>
<keyword evidence="4" id="KW-1185">Reference proteome</keyword>
<proteinExistence type="predicted"/>
<sequence>MASLLGLPNEILIEIFKHLDNIDSIIWLARSCRLVYHLYDSVRLEIIKHVILHSEAHRHDVRLCHFNDSFRAFSSSQLQTGQRIACDAHPLHVRFDECLNADDLSPGQVWDILARWQGLKVIRDLYTNCAVRPSYQARIGRTLLQEFVEEPVIDIPKLAHHPLGTSACTRCASLALSPAESARFSTSPTKYWLDMETLRYADTCHFSRTTQQLATFELRPDRALRLFQLPRAALEALEAYDFTYDYLLHNTQPASMPASLAWHHDVPAFDDDDPDPDADANGTASCPSCASPSPRPTCCISCS</sequence>
<organism evidence="3 4">
    <name type="scientific">Diplodia seriata</name>
    <dbReference type="NCBI Taxonomy" id="420778"/>
    <lineage>
        <taxon>Eukaryota</taxon>
        <taxon>Fungi</taxon>
        <taxon>Dikarya</taxon>
        <taxon>Ascomycota</taxon>
        <taxon>Pezizomycotina</taxon>
        <taxon>Dothideomycetes</taxon>
        <taxon>Dothideomycetes incertae sedis</taxon>
        <taxon>Botryosphaeriales</taxon>
        <taxon>Botryosphaeriaceae</taxon>
        <taxon>Diplodia</taxon>
    </lineage>
</organism>
<dbReference type="GeneID" id="92014341"/>
<evidence type="ECO:0000259" key="2">
    <source>
        <dbReference type="PROSITE" id="PS50181"/>
    </source>
</evidence>
<dbReference type="EMBL" id="JAJVCZ030000012">
    <property type="protein sequence ID" value="KAL0253284.1"/>
    <property type="molecule type" value="Genomic_DNA"/>
</dbReference>
<feature type="region of interest" description="Disordered" evidence="1">
    <location>
        <begin position="267"/>
        <end position="296"/>
    </location>
</feature>
<feature type="compositionally biased region" description="Acidic residues" evidence="1">
    <location>
        <begin position="268"/>
        <end position="278"/>
    </location>
</feature>
<protein>
    <recommendedName>
        <fullName evidence="2">F-box domain-containing protein</fullName>
    </recommendedName>
</protein>
<dbReference type="Proteomes" id="UP001430584">
    <property type="component" value="Unassembled WGS sequence"/>
</dbReference>
<dbReference type="PROSITE" id="PS50181">
    <property type="entry name" value="FBOX"/>
    <property type="match status" value="1"/>
</dbReference>
<comment type="caution">
    <text evidence="3">The sequence shown here is derived from an EMBL/GenBank/DDBJ whole genome shotgun (WGS) entry which is preliminary data.</text>
</comment>
<dbReference type="Pfam" id="PF00646">
    <property type="entry name" value="F-box"/>
    <property type="match status" value="1"/>
</dbReference>
<accession>A0ABR3C162</accession>